<reference evidence="1 2" key="1">
    <citation type="journal article" date="2014" name="Genome Announc.">
        <title>Draft Genome Sequence of Lysobacter capsici AZ78, a Bacterium Antagonistic to Plant-Pathogenic Oomycetes.</title>
        <authorList>
            <person name="Puopolo G."/>
            <person name="Sonego P."/>
            <person name="Engelen K."/>
            <person name="Pertot I."/>
        </authorList>
    </citation>
    <scope>NUCLEOTIDE SEQUENCE [LARGE SCALE GENOMIC DNA]</scope>
    <source>
        <strain evidence="1 2">AZ78</strain>
    </source>
</reference>
<evidence type="ECO:0000313" key="1">
    <source>
        <dbReference type="EMBL" id="KWS04681.1"/>
    </source>
</evidence>
<dbReference type="AlphaFoldDB" id="A0A108U8U2"/>
<dbReference type="EMBL" id="JAJA02000001">
    <property type="protein sequence ID" value="KWS04681.1"/>
    <property type="molecule type" value="Genomic_DNA"/>
</dbReference>
<keyword evidence="2" id="KW-1185">Reference proteome</keyword>
<proteinExistence type="predicted"/>
<gene>
    <name evidence="1" type="ORF">AZ78_2231</name>
</gene>
<evidence type="ECO:0000313" key="2">
    <source>
        <dbReference type="Proteomes" id="UP000023435"/>
    </source>
</evidence>
<dbReference type="RefSeq" id="WP_036108840.1">
    <property type="nucleotide sequence ID" value="NZ_JAJA02000001.1"/>
</dbReference>
<dbReference type="OrthoDB" id="6025849at2"/>
<name>A0A108U8U2_9GAMM</name>
<sequence length="123" mass="14088">MLDDLLKSLNHAELTFIAESDYGSDVERHRDALKQLIDVQHGVLTRGQHWHPYEVIELCAQSLKPGHEREFTVCTLLVLRAVASGFDTHTDLDQKRADRAQDYDGLPAEFRDAILDAYQRIDQ</sequence>
<accession>A0A108U8U2</accession>
<dbReference type="Proteomes" id="UP000023435">
    <property type="component" value="Unassembled WGS sequence"/>
</dbReference>
<organism evidence="1 2">
    <name type="scientific">Lysobacter capsici AZ78</name>
    <dbReference type="NCBI Taxonomy" id="1444315"/>
    <lineage>
        <taxon>Bacteria</taxon>
        <taxon>Pseudomonadati</taxon>
        <taxon>Pseudomonadota</taxon>
        <taxon>Gammaproteobacteria</taxon>
        <taxon>Lysobacterales</taxon>
        <taxon>Lysobacteraceae</taxon>
        <taxon>Lysobacter</taxon>
    </lineage>
</organism>
<protein>
    <submittedName>
        <fullName evidence="1">Uncharacterized protein</fullName>
    </submittedName>
</protein>
<comment type="caution">
    <text evidence="1">The sequence shown here is derived from an EMBL/GenBank/DDBJ whole genome shotgun (WGS) entry which is preliminary data.</text>
</comment>